<sequence>MIIDFVLGTLLIFGVVRGFSSGLLKTLLTTIFYLLGGVAGFGIGIHYLENSPTSVKKVALLFLAIVVGGVIGQLFGKALGKFIHAKILWAPIKFLDSLAGGALGIIQSGLLIYFLAVLLQISPWTSGQKELAKSQIYPKIEAKVPSAVKNLTTNLHLSRYSSPL</sequence>
<proteinExistence type="predicted"/>
<evidence type="ECO:0000313" key="6">
    <source>
        <dbReference type="EMBL" id="CAB5003176.1"/>
    </source>
</evidence>
<dbReference type="EMBL" id="CAFBPB010000058">
    <property type="protein sequence ID" value="CAB5003176.1"/>
    <property type="molecule type" value="Genomic_DNA"/>
</dbReference>
<feature type="transmembrane region" description="Helical" evidence="5">
    <location>
        <begin position="28"/>
        <end position="48"/>
    </location>
</feature>
<accession>A0A6J7PCQ0</accession>
<keyword evidence="3 5" id="KW-1133">Transmembrane helix</keyword>
<name>A0A6J7PCQ0_9ZZZZ</name>
<evidence type="ECO:0000256" key="2">
    <source>
        <dbReference type="ARBA" id="ARBA00022692"/>
    </source>
</evidence>
<feature type="transmembrane region" description="Helical" evidence="5">
    <location>
        <begin position="60"/>
        <end position="79"/>
    </location>
</feature>
<gene>
    <name evidence="6" type="ORF">UFOPK4049_00578</name>
</gene>
<evidence type="ECO:0000256" key="4">
    <source>
        <dbReference type="ARBA" id="ARBA00023136"/>
    </source>
</evidence>
<evidence type="ECO:0000256" key="3">
    <source>
        <dbReference type="ARBA" id="ARBA00022989"/>
    </source>
</evidence>
<dbReference type="InterPro" id="IPR003825">
    <property type="entry name" value="Colicin-V_CvpA"/>
</dbReference>
<dbReference type="Pfam" id="PF02674">
    <property type="entry name" value="Colicin_V"/>
    <property type="match status" value="1"/>
</dbReference>
<dbReference type="GO" id="GO:0009403">
    <property type="term" value="P:toxin biosynthetic process"/>
    <property type="evidence" value="ECO:0007669"/>
    <property type="project" value="InterPro"/>
</dbReference>
<protein>
    <submittedName>
        <fullName evidence="6">Unannotated protein</fullName>
    </submittedName>
</protein>
<feature type="transmembrane region" description="Helical" evidence="5">
    <location>
        <begin position="99"/>
        <end position="119"/>
    </location>
</feature>
<dbReference type="GO" id="GO:0016020">
    <property type="term" value="C:membrane"/>
    <property type="evidence" value="ECO:0007669"/>
    <property type="project" value="UniProtKB-SubCell"/>
</dbReference>
<dbReference type="AlphaFoldDB" id="A0A6J7PCQ0"/>
<evidence type="ECO:0000256" key="1">
    <source>
        <dbReference type="ARBA" id="ARBA00004141"/>
    </source>
</evidence>
<keyword evidence="4 5" id="KW-0472">Membrane</keyword>
<organism evidence="6">
    <name type="scientific">freshwater metagenome</name>
    <dbReference type="NCBI Taxonomy" id="449393"/>
    <lineage>
        <taxon>unclassified sequences</taxon>
        <taxon>metagenomes</taxon>
        <taxon>ecological metagenomes</taxon>
    </lineage>
</organism>
<reference evidence="6" key="1">
    <citation type="submission" date="2020-05" db="EMBL/GenBank/DDBJ databases">
        <authorList>
            <person name="Chiriac C."/>
            <person name="Salcher M."/>
            <person name="Ghai R."/>
            <person name="Kavagutti S V."/>
        </authorList>
    </citation>
    <scope>NUCLEOTIDE SEQUENCE</scope>
</reference>
<keyword evidence="2 5" id="KW-0812">Transmembrane</keyword>
<evidence type="ECO:0000256" key="5">
    <source>
        <dbReference type="SAM" id="Phobius"/>
    </source>
</evidence>
<comment type="subcellular location">
    <subcellularLocation>
        <location evidence="1">Membrane</location>
        <topology evidence="1">Multi-pass membrane protein</topology>
    </subcellularLocation>
</comment>